<feature type="compositionally biased region" description="Basic and acidic residues" evidence="1">
    <location>
        <begin position="408"/>
        <end position="417"/>
    </location>
</feature>
<dbReference type="RefSeq" id="XP_069211570.1">
    <property type="nucleotide sequence ID" value="XM_069351184.1"/>
</dbReference>
<comment type="caution">
    <text evidence="3">The sequence shown here is derived from an EMBL/GenBank/DDBJ whole genome shotgun (WGS) entry which is preliminary data.</text>
</comment>
<dbReference type="Pfam" id="PF05686">
    <property type="entry name" value="Glyco_transf_90"/>
    <property type="match status" value="1"/>
</dbReference>
<feature type="region of interest" description="Disordered" evidence="1">
    <location>
        <begin position="661"/>
        <end position="711"/>
    </location>
</feature>
<accession>A0ABR3QA79</accession>
<dbReference type="InterPro" id="IPR006598">
    <property type="entry name" value="CAP10"/>
</dbReference>
<dbReference type="PANTHER" id="PTHR12203">
    <property type="entry name" value="KDEL LYS-ASP-GLU-LEU CONTAINING - RELATED"/>
    <property type="match status" value="1"/>
</dbReference>
<evidence type="ECO:0000313" key="4">
    <source>
        <dbReference type="Proteomes" id="UP001565368"/>
    </source>
</evidence>
<feature type="compositionally biased region" description="Basic and acidic residues" evidence="1">
    <location>
        <begin position="661"/>
        <end position="705"/>
    </location>
</feature>
<dbReference type="InterPro" id="IPR051091">
    <property type="entry name" value="O-Glucosyltr/Glycosyltrsf_90"/>
</dbReference>
<feature type="region of interest" description="Disordered" evidence="1">
    <location>
        <begin position="310"/>
        <end position="338"/>
    </location>
</feature>
<sequence>MRGLLPFSMPLPRRLMMLIGSTLAVFLILHTFAPAFLPPALVPWIPHHEPDKAFLSSNNWTPPVLSDTRPKPIKEWDENGRCLFVSPFDALSPKEKQLAETLKLEETVPGIFRVRGAGETEADVNGTLHKSETPNPILALLKHGEEKWNNLVNRQSKTIEEAVKVYEARWGRPPPKGFDDWWRFAEQHEVLLPDEYDAIMESLMPFYGLPIGTLKEREEDAEKVVETFTLIIGPNGKGEQSVELQWNDDYARDTWWASRGRAESQIDLMEPFLHMLPNLRTTFSIHDQPTILLDYERNKELMTAAEAHQVSTHPNEEDRHEQVYPRACSPDSRLKKGEKDTLQGDTFIVDHLKTMNPCDHPSLLDTHGMFLETHNEGTHPQPHTKLLPLFVPSKTILNGDIPVTPIGRDGRRDDIGPDPKWTSKSGKVYWRGLATGLNKNKKEGARWRESHRERLHFLANQKDKSKMAEILEPVESTGMAQYKSYTLASLGKYYMNAKLADGPWQCDGGDGTCDEMRAEIDFAPKDPSEKSNEYKYILDVDGNAWSSRFPRLMAALNVVIKSTVFPEWNSHFLPEWYAYVPTKVDYSDLYSIISFFRGKLNGKGSHDEVARRIALNGQCWVERTWRRQDLQAYMFRLFLEYARLTHPDRESGAMDFVLKDYHKEHPEGEHKEEHKEEQKEDDKEPEKEADKEPENAADELNKEEAIPGIES</sequence>
<name>A0ABR3QA79_9TREE</name>
<evidence type="ECO:0000256" key="1">
    <source>
        <dbReference type="SAM" id="MobiDB-lite"/>
    </source>
</evidence>
<dbReference type="EMBL" id="JBBXJM010000002">
    <property type="protein sequence ID" value="KAL1411626.1"/>
    <property type="molecule type" value="Genomic_DNA"/>
</dbReference>
<gene>
    <name evidence="3" type="primary">CXT1</name>
    <name evidence="3" type="ORF">Q8F55_002590</name>
</gene>
<dbReference type="SMART" id="SM00672">
    <property type="entry name" value="CAP10"/>
    <property type="match status" value="1"/>
</dbReference>
<dbReference type="PANTHER" id="PTHR12203:SF118">
    <property type="entry name" value="BETA-1,2-XYLOSYLTRANSFERASE 1"/>
    <property type="match status" value="1"/>
</dbReference>
<feature type="compositionally biased region" description="Basic and acidic residues" evidence="1">
    <location>
        <begin position="314"/>
        <end position="323"/>
    </location>
</feature>
<feature type="region of interest" description="Disordered" evidence="1">
    <location>
        <begin position="401"/>
        <end position="420"/>
    </location>
</feature>
<protein>
    <submittedName>
        <fullName evidence="3">Cryptococcal xylosyltransferase 1</fullName>
    </submittedName>
</protein>
<evidence type="ECO:0000259" key="2">
    <source>
        <dbReference type="SMART" id="SM00672"/>
    </source>
</evidence>
<feature type="domain" description="Glycosyl transferase CAP10" evidence="2">
    <location>
        <begin position="363"/>
        <end position="648"/>
    </location>
</feature>
<organism evidence="3 4">
    <name type="scientific">Vanrija albida</name>
    <dbReference type="NCBI Taxonomy" id="181172"/>
    <lineage>
        <taxon>Eukaryota</taxon>
        <taxon>Fungi</taxon>
        <taxon>Dikarya</taxon>
        <taxon>Basidiomycota</taxon>
        <taxon>Agaricomycotina</taxon>
        <taxon>Tremellomycetes</taxon>
        <taxon>Trichosporonales</taxon>
        <taxon>Trichosporonaceae</taxon>
        <taxon>Vanrija</taxon>
    </lineage>
</organism>
<keyword evidence="4" id="KW-1185">Reference proteome</keyword>
<proteinExistence type="predicted"/>
<evidence type="ECO:0000313" key="3">
    <source>
        <dbReference type="EMBL" id="KAL1411626.1"/>
    </source>
</evidence>
<dbReference type="Proteomes" id="UP001565368">
    <property type="component" value="Unassembled WGS sequence"/>
</dbReference>
<dbReference type="GeneID" id="95983633"/>
<reference evidence="3 4" key="1">
    <citation type="submission" date="2023-08" db="EMBL/GenBank/DDBJ databases">
        <title>Annotated Genome Sequence of Vanrija albida AlHP1.</title>
        <authorList>
            <person name="Herzog R."/>
        </authorList>
    </citation>
    <scope>NUCLEOTIDE SEQUENCE [LARGE SCALE GENOMIC DNA]</scope>
    <source>
        <strain evidence="3 4">AlHP1</strain>
    </source>
</reference>